<gene>
    <name evidence="2" type="ORF">NBRC3188_1664</name>
</gene>
<evidence type="ECO:0000313" key="2">
    <source>
        <dbReference type="EMBL" id="GCD52967.1"/>
    </source>
</evidence>
<sequence>MRRMTPTEKLVHNERLKLRANALNTLGTSYFTIGALAPLVNLTFGSPAHTQPWYIYVLFLVSFSAGGIRLHKLGQQTLNGLIG</sequence>
<dbReference type="EMBL" id="BDES01000049">
    <property type="protein sequence ID" value="GCD52967.1"/>
    <property type="molecule type" value="Genomic_DNA"/>
</dbReference>
<feature type="transmembrane region" description="Helical" evidence="1">
    <location>
        <begin position="53"/>
        <end position="70"/>
    </location>
</feature>
<organism evidence="2 3">
    <name type="scientific">Acetobacter pasteurianus NBRC 3188</name>
    <dbReference type="NCBI Taxonomy" id="1226663"/>
    <lineage>
        <taxon>Bacteria</taxon>
        <taxon>Pseudomonadati</taxon>
        <taxon>Pseudomonadota</taxon>
        <taxon>Alphaproteobacteria</taxon>
        <taxon>Acetobacterales</taxon>
        <taxon>Acetobacteraceae</taxon>
        <taxon>Acetobacter</taxon>
    </lineage>
</organism>
<dbReference type="AlphaFoldDB" id="A0A401WUH1"/>
<keyword evidence="1" id="KW-0472">Membrane</keyword>
<keyword evidence="1" id="KW-0812">Transmembrane</keyword>
<feature type="transmembrane region" description="Helical" evidence="1">
    <location>
        <begin position="21"/>
        <end position="41"/>
    </location>
</feature>
<evidence type="ECO:0000256" key="1">
    <source>
        <dbReference type="SAM" id="Phobius"/>
    </source>
</evidence>
<protein>
    <recommendedName>
        <fullName evidence="4">Amino acid transporter</fullName>
    </recommendedName>
</protein>
<name>A0A401WUH1_ACEPA</name>
<accession>A0A401WUH1</accession>
<evidence type="ECO:0008006" key="4">
    <source>
        <dbReference type="Google" id="ProtNLM"/>
    </source>
</evidence>
<dbReference type="Proteomes" id="UP000287300">
    <property type="component" value="Unassembled WGS sequence"/>
</dbReference>
<reference evidence="2 3" key="1">
    <citation type="submission" date="2016-06" db="EMBL/GenBank/DDBJ databases">
        <title>Acetobacter pasteurianus NBRC 3188 whole genome sequencing project.</title>
        <authorList>
            <person name="Matsutani M."/>
            <person name="Shiwa Y."/>
            <person name="Okamoto-Kainuma A."/>
            <person name="Ishikawa M."/>
            <person name="Koizumi Y."/>
            <person name="Yoshikawa H."/>
            <person name="Yakushi T."/>
            <person name="Matsushita K."/>
        </authorList>
    </citation>
    <scope>NUCLEOTIDE SEQUENCE [LARGE SCALE GENOMIC DNA]</scope>
    <source>
        <strain evidence="2 3">NBRC 3188</strain>
    </source>
</reference>
<comment type="caution">
    <text evidence="2">The sequence shown here is derived from an EMBL/GenBank/DDBJ whole genome shotgun (WGS) entry which is preliminary data.</text>
</comment>
<evidence type="ECO:0000313" key="3">
    <source>
        <dbReference type="Proteomes" id="UP000287300"/>
    </source>
</evidence>
<keyword evidence="1" id="KW-1133">Transmembrane helix</keyword>
<proteinExistence type="predicted"/>